<accession>A0A5N5WXA0</accession>
<gene>
    <name evidence="1" type="ORF">BDV29DRAFT_159250</name>
</gene>
<organism evidence="1 2">
    <name type="scientific">Aspergillus leporis</name>
    <dbReference type="NCBI Taxonomy" id="41062"/>
    <lineage>
        <taxon>Eukaryota</taxon>
        <taxon>Fungi</taxon>
        <taxon>Dikarya</taxon>
        <taxon>Ascomycota</taxon>
        <taxon>Pezizomycotina</taxon>
        <taxon>Eurotiomycetes</taxon>
        <taxon>Eurotiomycetidae</taxon>
        <taxon>Eurotiales</taxon>
        <taxon>Aspergillaceae</taxon>
        <taxon>Aspergillus</taxon>
        <taxon>Aspergillus subgen. Circumdati</taxon>
    </lineage>
</organism>
<dbReference type="EMBL" id="ML732266">
    <property type="protein sequence ID" value="KAB8071682.1"/>
    <property type="molecule type" value="Genomic_DNA"/>
</dbReference>
<evidence type="ECO:0000313" key="2">
    <source>
        <dbReference type="Proteomes" id="UP000326565"/>
    </source>
</evidence>
<protein>
    <submittedName>
        <fullName evidence="1">Uncharacterized protein</fullName>
    </submittedName>
</protein>
<keyword evidence="2" id="KW-1185">Reference proteome</keyword>
<dbReference type="Proteomes" id="UP000326565">
    <property type="component" value="Unassembled WGS sequence"/>
</dbReference>
<proteinExistence type="predicted"/>
<reference evidence="1 2" key="1">
    <citation type="submission" date="2019-04" db="EMBL/GenBank/DDBJ databases">
        <title>Friends and foes A comparative genomics study of 23 Aspergillus species from section Flavi.</title>
        <authorList>
            <consortium name="DOE Joint Genome Institute"/>
            <person name="Kjaerbolling I."/>
            <person name="Vesth T."/>
            <person name="Frisvad J.C."/>
            <person name="Nybo J.L."/>
            <person name="Theobald S."/>
            <person name="Kildgaard S."/>
            <person name="Isbrandt T."/>
            <person name="Kuo A."/>
            <person name="Sato A."/>
            <person name="Lyhne E.K."/>
            <person name="Kogle M.E."/>
            <person name="Wiebenga A."/>
            <person name="Kun R.S."/>
            <person name="Lubbers R.J."/>
            <person name="Makela M.R."/>
            <person name="Barry K."/>
            <person name="Chovatia M."/>
            <person name="Clum A."/>
            <person name="Daum C."/>
            <person name="Haridas S."/>
            <person name="He G."/>
            <person name="LaButti K."/>
            <person name="Lipzen A."/>
            <person name="Mondo S."/>
            <person name="Riley R."/>
            <person name="Salamov A."/>
            <person name="Simmons B.A."/>
            <person name="Magnuson J.K."/>
            <person name="Henrissat B."/>
            <person name="Mortensen U.H."/>
            <person name="Larsen T.O."/>
            <person name="Devries R.P."/>
            <person name="Grigoriev I.V."/>
            <person name="Machida M."/>
            <person name="Baker S.E."/>
            <person name="Andersen M.R."/>
        </authorList>
    </citation>
    <scope>NUCLEOTIDE SEQUENCE [LARGE SCALE GENOMIC DNA]</scope>
    <source>
        <strain evidence="1 2">CBS 151.66</strain>
    </source>
</reference>
<dbReference type="AlphaFoldDB" id="A0A5N5WXA0"/>
<evidence type="ECO:0000313" key="1">
    <source>
        <dbReference type="EMBL" id="KAB8071682.1"/>
    </source>
</evidence>
<sequence length="103" mass="11275">METYHVYHAHYVSTRVQSYAQALALTPPLGHTQSAHGSGSNPAATLSKLKDREVIVKVGDLDTVKTFRRLKSSETKHQAEKARQKVAREDATATLAATQFVVA</sequence>
<dbReference type="OrthoDB" id="4509841at2759"/>
<name>A0A5N5WXA0_9EURO</name>